<dbReference type="AlphaFoldDB" id="A0A0G0ME18"/>
<comment type="caution">
    <text evidence="2">The sequence shown here is derived from an EMBL/GenBank/DDBJ whole genome shotgun (WGS) entry which is preliminary data.</text>
</comment>
<evidence type="ECO:0000259" key="1">
    <source>
        <dbReference type="Pfam" id="PF12728"/>
    </source>
</evidence>
<reference evidence="2 3" key="1">
    <citation type="journal article" date="2015" name="Nature">
        <title>rRNA introns, odd ribosomes, and small enigmatic genomes across a large radiation of phyla.</title>
        <authorList>
            <person name="Brown C.T."/>
            <person name="Hug L.A."/>
            <person name="Thomas B.C."/>
            <person name="Sharon I."/>
            <person name="Castelle C.J."/>
            <person name="Singh A."/>
            <person name="Wilkins M.J."/>
            <person name="Williams K.H."/>
            <person name="Banfield J.F."/>
        </authorList>
    </citation>
    <scope>NUCLEOTIDE SEQUENCE [LARGE SCALE GENOMIC DNA]</scope>
    <source>
        <strain evidence="3">GW2011_GWA1_39_13</strain>
    </source>
</reference>
<accession>A0A0G0ME18</accession>
<dbReference type="Proteomes" id="UP000034845">
    <property type="component" value="Unassembled WGS sequence"/>
</dbReference>
<evidence type="ECO:0000313" key="3">
    <source>
        <dbReference type="Proteomes" id="UP000034845"/>
    </source>
</evidence>
<evidence type="ECO:0000313" key="2">
    <source>
        <dbReference type="EMBL" id="KKR02314.1"/>
    </source>
</evidence>
<dbReference type="NCBIfam" id="TIGR01764">
    <property type="entry name" value="excise"/>
    <property type="match status" value="1"/>
</dbReference>
<dbReference type="GO" id="GO:0003677">
    <property type="term" value="F:DNA binding"/>
    <property type="evidence" value="ECO:0007669"/>
    <property type="project" value="InterPro"/>
</dbReference>
<dbReference type="Pfam" id="PF12728">
    <property type="entry name" value="HTH_17"/>
    <property type="match status" value="1"/>
</dbReference>
<dbReference type="InterPro" id="IPR041657">
    <property type="entry name" value="HTH_17"/>
</dbReference>
<dbReference type="EMBL" id="LBWF01000004">
    <property type="protein sequence ID" value="KKR02314.1"/>
    <property type="molecule type" value="Genomic_DNA"/>
</dbReference>
<protein>
    <recommendedName>
        <fullName evidence="1">Helix-turn-helix domain-containing protein</fullName>
    </recommendedName>
</protein>
<organism evidence="2 3">
    <name type="scientific">Yanofskybacteria sp. (strain GW2011_GWA1_39_13)</name>
    <dbReference type="NCBI Taxonomy" id="1619019"/>
    <lineage>
        <taxon>Bacteria</taxon>
        <taxon>Candidatus Yanofskyibacteriota</taxon>
    </lineage>
</organism>
<gene>
    <name evidence="2" type="ORF">UT29_C0004G0007</name>
</gene>
<sequence>MLSKNYISTNEVAKILGVSRQAVLKKIDAGEIRAEKIGRNFVVAKKDILEIAGHILGETRKQEIEASLEKTLKDYGEAIKKLGEE</sequence>
<feature type="domain" description="Helix-turn-helix" evidence="1">
    <location>
        <begin position="6"/>
        <end position="50"/>
    </location>
</feature>
<proteinExistence type="predicted"/>
<name>A0A0G0ME18_YANXG</name>
<dbReference type="InterPro" id="IPR010093">
    <property type="entry name" value="SinI_DNA-bd"/>
</dbReference>